<organism evidence="2 3">
    <name type="scientific">Marinobacter excellens HL-55</name>
    <dbReference type="NCBI Taxonomy" id="1305731"/>
    <lineage>
        <taxon>Bacteria</taxon>
        <taxon>Pseudomonadati</taxon>
        <taxon>Pseudomonadota</taxon>
        <taxon>Gammaproteobacteria</taxon>
        <taxon>Pseudomonadales</taxon>
        <taxon>Marinobacteraceae</taxon>
        <taxon>Marinobacter</taxon>
    </lineage>
</organism>
<dbReference type="Pfam" id="PF00300">
    <property type="entry name" value="His_Phos_1"/>
    <property type="match status" value="1"/>
</dbReference>
<comment type="caution">
    <text evidence="2">The sequence shown here is derived from an EMBL/GenBank/DDBJ whole genome shotgun (WGS) entry which is preliminary data.</text>
</comment>
<gene>
    <name evidence="2" type="ORF">HLUCCX14_13285</name>
</gene>
<reference evidence="2 3" key="1">
    <citation type="submission" date="2015-09" db="EMBL/GenBank/DDBJ databases">
        <title>Identification and resolution of microdiversity through metagenomic sequencing of parallel consortia.</title>
        <authorList>
            <person name="Nelson W.C."/>
            <person name="Romine M.F."/>
            <person name="Lindemann S.R."/>
        </authorList>
    </citation>
    <scope>NUCLEOTIDE SEQUENCE [LARGE SCALE GENOMIC DNA]</scope>
    <source>
        <strain evidence="2">HL-55</strain>
    </source>
</reference>
<dbReference type="InterPro" id="IPR029033">
    <property type="entry name" value="His_PPase_superfam"/>
</dbReference>
<dbReference type="Gene3D" id="3.40.50.1240">
    <property type="entry name" value="Phosphoglycerate mutase-like"/>
    <property type="match status" value="1"/>
</dbReference>
<dbReference type="OrthoDB" id="8685508at2"/>
<dbReference type="SUPFAM" id="SSF53254">
    <property type="entry name" value="Phosphoglycerate mutase-like"/>
    <property type="match status" value="1"/>
</dbReference>
<dbReference type="Proteomes" id="UP000050416">
    <property type="component" value="Unassembled WGS sequence"/>
</dbReference>
<dbReference type="CDD" id="cd07067">
    <property type="entry name" value="HP_PGM_like"/>
    <property type="match status" value="1"/>
</dbReference>
<accession>A0A0P8CWD8</accession>
<name>A0A0P8CWD8_9GAMM</name>
<protein>
    <submittedName>
        <fullName evidence="2">Phosphohistidine phosphatase SixA</fullName>
    </submittedName>
</protein>
<keyword evidence="1" id="KW-0732">Signal</keyword>
<evidence type="ECO:0000313" key="2">
    <source>
        <dbReference type="EMBL" id="KPQ27857.1"/>
    </source>
</evidence>
<dbReference type="PATRIC" id="fig|1305731.5.peg.1134"/>
<evidence type="ECO:0000256" key="1">
    <source>
        <dbReference type="SAM" id="SignalP"/>
    </source>
</evidence>
<dbReference type="EMBL" id="LJZQ01000022">
    <property type="protein sequence ID" value="KPQ27857.1"/>
    <property type="molecule type" value="Genomic_DNA"/>
</dbReference>
<dbReference type="AlphaFoldDB" id="A0A0P8CWD8"/>
<feature type="chain" id="PRO_5006149016" evidence="1">
    <location>
        <begin position="22"/>
        <end position="188"/>
    </location>
</feature>
<evidence type="ECO:0000313" key="3">
    <source>
        <dbReference type="Proteomes" id="UP000050416"/>
    </source>
</evidence>
<feature type="signal peptide" evidence="1">
    <location>
        <begin position="1"/>
        <end position="21"/>
    </location>
</feature>
<dbReference type="InterPro" id="IPR013078">
    <property type="entry name" value="His_Pase_superF_clade-1"/>
</dbReference>
<proteinExistence type="predicted"/>
<sequence>MKTRLFLILMILGLVPANGHASEDQAWTALREGRAVLMMRHALAPGTGDPGEFDVNDCGTQRNLNSVGREQARSWGPFLESRGITGARVFSSQWCRCMDTAREMGMGEVTEWPALNSFFRNRGNGDTQTRQTIALVNDLEPGAAVVLVSHQVNVTALAGVFPASNEGVILALPLSENPTVLARVSPGR</sequence>
<dbReference type="STRING" id="1305731.GCA_000934705_01988"/>